<dbReference type="OrthoDB" id="8114524at2"/>
<accession>A0A0B5E2F4</accession>
<dbReference type="PANTHER" id="PTHR35790">
    <property type="entry name" value="HTH-TYPE TRANSCRIPTIONAL REGULATOR PCHR"/>
    <property type="match status" value="1"/>
</dbReference>
<dbReference type="KEGG" id="cid:P73_4749"/>
<dbReference type="InterPro" id="IPR052067">
    <property type="entry name" value="Metal_resp_HTH_trans_reg"/>
</dbReference>
<organism evidence="5 6">
    <name type="scientific">Celeribacter indicus</name>
    <dbReference type="NCBI Taxonomy" id="1208324"/>
    <lineage>
        <taxon>Bacteria</taxon>
        <taxon>Pseudomonadati</taxon>
        <taxon>Pseudomonadota</taxon>
        <taxon>Alphaproteobacteria</taxon>
        <taxon>Rhodobacterales</taxon>
        <taxon>Roseobacteraceae</taxon>
        <taxon>Celeribacter</taxon>
    </lineage>
</organism>
<dbReference type="GO" id="GO:0003677">
    <property type="term" value="F:DNA binding"/>
    <property type="evidence" value="ECO:0007669"/>
    <property type="project" value="UniProtKB-KW"/>
</dbReference>
<feature type="domain" description="HTH marR-type" evidence="4">
    <location>
        <begin position="25"/>
        <end position="158"/>
    </location>
</feature>
<reference evidence="5 6" key="1">
    <citation type="journal article" date="2014" name="Int. J. Syst. Evol. Microbiol.">
        <title>Celeribacter indicus sp. nov., a polycyclic aromatic hydrocarbon-degrading bacterium from deep-sea sediment and reclassification of Huaishuia halophila as Celeribacter halophilus comb. nov.</title>
        <authorList>
            <person name="Lai Q."/>
            <person name="Cao J."/>
            <person name="Yuan J."/>
            <person name="Li F."/>
            <person name="Shao Z."/>
        </authorList>
    </citation>
    <scope>NUCLEOTIDE SEQUENCE [LARGE SCALE GENOMIC DNA]</scope>
    <source>
        <strain evidence="5">P73</strain>
        <plasmid evidence="6">Plasmid pP73C</plasmid>
    </source>
</reference>
<keyword evidence="1" id="KW-0805">Transcription regulation</keyword>
<dbReference type="SUPFAM" id="SSF46785">
    <property type="entry name" value="Winged helix' DNA-binding domain"/>
    <property type="match status" value="1"/>
</dbReference>
<evidence type="ECO:0000313" key="5">
    <source>
        <dbReference type="EMBL" id="AJE49464.1"/>
    </source>
</evidence>
<geneLocation type="plasmid" evidence="5 6">
    <name>pP73C</name>
</geneLocation>
<dbReference type="PANTHER" id="PTHR35790:SF4">
    <property type="entry name" value="HTH-TYPE TRANSCRIPTIONAL REGULATOR PCHR"/>
    <property type="match status" value="1"/>
</dbReference>
<keyword evidence="2" id="KW-0238">DNA-binding</keyword>
<evidence type="ECO:0000256" key="2">
    <source>
        <dbReference type="ARBA" id="ARBA00023125"/>
    </source>
</evidence>
<evidence type="ECO:0000256" key="1">
    <source>
        <dbReference type="ARBA" id="ARBA00023015"/>
    </source>
</evidence>
<dbReference type="InterPro" id="IPR000835">
    <property type="entry name" value="HTH_MarR-typ"/>
</dbReference>
<dbReference type="Pfam" id="PF12802">
    <property type="entry name" value="MarR_2"/>
    <property type="match status" value="1"/>
</dbReference>
<dbReference type="AlphaFoldDB" id="A0A0B5E2F4"/>
<dbReference type="EMBL" id="CP004396">
    <property type="protein sequence ID" value="AJE49464.1"/>
    <property type="molecule type" value="Genomic_DNA"/>
</dbReference>
<dbReference type="PROSITE" id="PS50995">
    <property type="entry name" value="HTH_MARR_2"/>
    <property type="match status" value="1"/>
</dbReference>
<dbReference type="RefSeq" id="WP_074743516.1">
    <property type="nucleotide sequence ID" value="NZ_CP004396.1"/>
</dbReference>
<dbReference type="SMART" id="SM00347">
    <property type="entry name" value="HTH_MARR"/>
    <property type="match status" value="1"/>
</dbReference>
<dbReference type="HOGENOM" id="CLU_083287_8_3_5"/>
<evidence type="ECO:0000256" key="3">
    <source>
        <dbReference type="ARBA" id="ARBA00023163"/>
    </source>
</evidence>
<protein>
    <submittedName>
        <fullName evidence="5">MarR family transcriptional regulator</fullName>
    </submittedName>
</protein>
<sequence length="183" mass="20668">MKSDESKNEKDVGLQDRDAILNGTEIPFAYKASYILNFYREPLFRVIENELGLKRSEAILLLFLSFRDGVAAQEMCDLTGHSKTNVSRAVNALNKNGMITRDVDPGDNRRQLLYLTDLGRRAYSAFIPELMAREASMLAPLSKAERRQYMSLLTKIAGGVPGWTGKSDDLDASARRMRRKFVD</sequence>
<evidence type="ECO:0000259" key="4">
    <source>
        <dbReference type="PROSITE" id="PS50995"/>
    </source>
</evidence>
<proteinExistence type="predicted"/>
<dbReference type="Proteomes" id="UP000031521">
    <property type="component" value="Plasmid pP73C"/>
</dbReference>
<evidence type="ECO:0000313" key="6">
    <source>
        <dbReference type="Proteomes" id="UP000031521"/>
    </source>
</evidence>
<keyword evidence="5" id="KW-0614">Plasmid</keyword>
<keyword evidence="6" id="KW-1185">Reference proteome</keyword>
<gene>
    <name evidence="5" type="ORF">P73_4749</name>
</gene>
<keyword evidence="3" id="KW-0804">Transcription</keyword>
<dbReference type="GO" id="GO:0003700">
    <property type="term" value="F:DNA-binding transcription factor activity"/>
    <property type="evidence" value="ECO:0007669"/>
    <property type="project" value="InterPro"/>
</dbReference>
<dbReference type="InterPro" id="IPR036388">
    <property type="entry name" value="WH-like_DNA-bd_sf"/>
</dbReference>
<dbReference type="InterPro" id="IPR036390">
    <property type="entry name" value="WH_DNA-bd_sf"/>
</dbReference>
<name>A0A0B5E2F4_9RHOB</name>
<dbReference type="Gene3D" id="1.10.10.10">
    <property type="entry name" value="Winged helix-like DNA-binding domain superfamily/Winged helix DNA-binding domain"/>
    <property type="match status" value="1"/>
</dbReference>